<gene>
    <name evidence="2" type="ORF">E2C01_023646</name>
</gene>
<protein>
    <submittedName>
        <fullName evidence="2">Uncharacterized protein</fullName>
    </submittedName>
</protein>
<dbReference type="Proteomes" id="UP000324222">
    <property type="component" value="Unassembled WGS sequence"/>
</dbReference>
<dbReference type="AlphaFoldDB" id="A0A5B7EC54"/>
<feature type="region of interest" description="Disordered" evidence="1">
    <location>
        <begin position="109"/>
        <end position="133"/>
    </location>
</feature>
<dbReference type="EMBL" id="VSRR010002244">
    <property type="protein sequence ID" value="MPC30384.1"/>
    <property type="molecule type" value="Genomic_DNA"/>
</dbReference>
<proteinExistence type="predicted"/>
<evidence type="ECO:0000313" key="2">
    <source>
        <dbReference type="EMBL" id="MPC30384.1"/>
    </source>
</evidence>
<accession>A0A5B7EC54</accession>
<evidence type="ECO:0000256" key="1">
    <source>
        <dbReference type="SAM" id="MobiDB-lite"/>
    </source>
</evidence>
<organism evidence="2 3">
    <name type="scientific">Portunus trituberculatus</name>
    <name type="common">Swimming crab</name>
    <name type="synonym">Neptunus trituberculatus</name>
    <dbReference type="NCBI Taxonomy" id="210409"/>
    <lineage>
        <taxon>Eukaryota</taxon>
        <taxon>Metazoa</taxon>
        <taxon>Ecdysozoa</taxon>
        <taxon>Arthropoda</taxon>
        <taxon>Crustacea</taxon>
        <taxon>Multicrustacea</taxon>
        <taxon>Malacostraca</taxon>
        <taxon>Eumalacostraca</taxon>
        <taxon>Eucarida</taxon>
        <taxon>Decapoda</taxon>
        <taxon>Pleocyemata</taxon>
        <taxon>Brachyura</taxon>
        <taxon>Eubrachyura</taxon>
        <taxon>Portunoidea</taxon>
        <taxon>Portunidae</taxon>
        <taxon>Portuninae</taxon>
        <taxon>Portunus</taxon>
    </lineage>
</organism>
<evidence type="ECO:0000313" key="3">
    <source>
        <dbReference type="Proteomes" id="UP000324222"/>
    </source>
</evidence>
<comment type="caution">
    <text evidence="2">The sequence shown here is derived from an EMBL/GenBank/DDBJ whole genome shotgun (WGS) entry which is preliminary data.</text>
</comment>
<name>A0A5B7EC54_PORTR</name>
<reference evidence="2 3" key="1">
    <citation type="submission" date="2019-05" db="EMBL/GenBank/DDBJ databases">
        <title>Another draft genome of Portunus trituberculatus and its Hox gene families provides insights of decapod evolution.</title>
        <authorList>
            <person name="Jeong J.-H."/>
            <person name="Song I."/>
            <person name="Kim S."/>
            <person name="Choi T."/>
            <person name="Kim D."/>
            <person name="Ryu S."/>
            <person name="Kim W."/>
        </authorList>
    </citation>
    <scope>NUCLEOTIDE SEQUENCE [LARGE SCALE GENOMIC DNA]</scope>
    <source>
        <tissue evidence="2">Muscle</tissue>
    </source>
</reference>
<sequence length="133" mass="15224">MSLVEMLENELLNSLHMCSELLTIVNAFKTFIPLRTQAVTCVCINILLNSARNTPLRHLYRRTTPKCQRKPHCSETKNKQPAHMRTLIHTHTHPMLTLDSLCAARSARSYTGRRSRPTDRPMATVPHLHKSTL</sequence>
<keyword evidence="3" id="KW-1185">Reference proteome</keyword>